<dbReference type="EMBL" id="KN817545">
    <property type="protein sequence ID" value="KJA23101.1"/>
    <property type="molecule type" value="Genomic_DNA"/>
</dbReference>
<dbReference type="GO" id="GO:0016491">
    <property type="term" value="F:oxidoreductase activity"/>
    <property type="evidence" value="ECO:0007669"/>
    <property type="project" value="UniProtKB-KW"/>
</dbReference>
<dbReference type="InterPro" id="IPR020904">
    <property type="entry name" value="Sc_DH/Rdtase_CS"/>
</dbReference>
<proteinExistence type="inferred from homology"/>
<sequence length="285" mass="30481">MSSKIWFVTGTSAGLGRAAVLHLLEQGDKVIATLRKPEALSDVSTKYSADQLLVVKLDVTSTADIQAAFSKGIEHFGRIDVVYNNAGYSSLAEVEGTPDAVARGLFEVNFWASANISREAIRIFRDVNKPMGGRIIQASSMAGVQAMPAIGYYSASKYAIEGLIEALSKEVHPSWNIKMTLIEFGGFSTRAVDAESLVVVPEHPAYTAPDCATKFVRGFLGPDVKKTAGDASKAAREVRKIAYDDTVGLRVPLGLDAISIVASQVVAIQKDVEAAGKWSGDLKQD</sequence>
<keyword evidence="2" id="KW-0521">NADP</keyword>
<dbReference type="Pfam" id="PF00106">
    <property type="entry name" value="adh_short"/>
    <property type="match status" value="1"/>
</dbReference>
<protein>
    <recommendedName>
        <fullName evidence="7">NAD(P)-binding protein</fullName>
    </recommendedName>
</protein>
<evidence type="ECO:0008006" key="7">
    <source>
        <dbReference type="Google" id="ProtNLM"/>
    </source>
</evidence>
<dbReference type="PANTHER" id="PTHR43976">
    <property type="entry name" value="SHORT CHAIN DEHYDROGENASE"/>
    <property type="match status" value="1"/>
</dbReference>
<dbReference type="PROSITE" id="PS00061">
    <property type="entry name" value="ADH_SHORT"/>
    <property type="match status" value="1"/>
</dbReference>
<evidence type="ECO:0000313" key="6">
    <source>
        <dbReference type="Proteomes" id="UP000054270"/>
    </source>
</evidence>
<keyword evidence="6" id="KW-1185">Reference proteome</keyword>
<keyword evidence="3" id="KW-0560">Oxidoreductase</keyword>
<dbReference type="PANTHER" id="PTHR43976:SF16">
    <property type="entry name" value="SHORT-CHAIN DEHYDROGENASE_REDUCTASE FAMILY PROTEIN"/>
    <property type="match status" value="1"/>
</dbReference>
<dbReference type="SUPFAM" id="SSF51735">
    <property type="entry name" value="NAD(P)-binding Rossmann-fold domains"/>
    <property type="match status" value="1"/>
</dbReference>
<evidence type="ECO:0000313" key="5">
    <source>
        <dbReference type="EMBL" id="KJA23101.1"/>
    </source>
</evidence>
<name>A0A0D2P330_HYPSF</name>
<dbReference type="STRING" id="945553.A0A0D2P330"/>
<dbReference type="PRINTS" id="PR00081">
    <property type="entry name" value="GDHRDH"/>
</dbReference>
<dbReference type="Gene3D" id="3.40.50.720">
    <property type="entry name" value="NAD(P)-binding Rossmann-like Domain"/>
    <property type="match status" value="1"/>
</dbReference>
<dbReference type="Proteomes" id="UP000054270">
    <property type="component" value="Unassembled WGS sequence"/>
</dbReference>
<evidence type="ECO:0000256" key="4">
    <source>
        <dbReference type="RuleBase" id="RU000363"/>
    </source>
</evidence>
<dbReference type="AlphaFoldDB" id="A0A0D2P330"/>
<accession>A0A0D2P330</accession>
<comment type="similarity">
    <text evidence="1 4">Belongs to the short-chain dehydrogenases/reductases (SDR) family.</text>
</comment>
<evidence type="ECO:0000256" key="2">
    <source>
        <dbReference type="ARBA" id="ARBA00022857"/>
    </source>
</evidence>
<dbReference type="InterPro" id="IPR002347">
    <property type="entry name" value="SDR_fam"/>
</dbReference>
<dbReference type="OrthoDB" id="1274115at2759"/>
<gene>
    <name evidence="5" type="ORF">HYPSUDRAFT_185454</name>
</gene>
<dbReference type="PRINTS" id="PR00080">
    <property type="entry name" value="SDRFAMILY"/>
</dbReference>
<evidence type="ECO:0000256" key="3">
    <source>
        <dbReference type="ARBA" id="ARBA00023002"/>
    </source>
</evidence>
<dbReference type="InterPro" id="IPR051911">
    <property type="entry name" value="SDR_oxidoreductase"/>
</dbReference>
<dbReference type="InterPro" id="IPR036291">
    <property type="entry name" value="NAD(P)-bd_dom_sf"/>
</dbReference>
<reference evidence="6" key="1">
    <citation type="submission" date="2014-04" db="EMBL/GenBank/DDBJ databases">
        <title>Evolutionary Origins and Diversification of the Mycorrhizal Mutualists.</title>
        <authorList>
            <consortium name="DOE Joint Genome Institute"/>
            <consortium name="Mycorrhizal Genomics Consortium"/>
            <person name="Kohler A."/>
            <person name="Kuo A."/>
            <person name="Nagy L.G."/>
            <person name="Floudas D."/>
            <person name="Copeland A."/>
            <person name="Barry K.W."/>
            <person name="Cichocki N."/>
            <person name="Veneault-Fourrey C."/>
            <person name="LaButti K."/>
            <person name="Lindquist E.A."/>
            <person name="Lipzen A."/>
            <person name="Lundell T."/>
            <person name="Morin E."/>
            <person name="Murat C."/>
            <person name="Riley R."/>
            <person name="Ohm R."/>
            <person name="Sun H."/>
            <person name="Tunlid A."/>
            <person name="Henrissat B."/>
            <person name="Grigoriev I.V."/>
            <person name="Hibbett D.S."/>
            <person name="Martin F."/>
        </authorList>
    </citation>
    <scope>NUCLEOTIDE SEQUENCE [LARGE SCALE GENOMIC DNA]</scope>
    <source>
        <strain evidence="6">FD-334 SS-4</strain>
    </source>
</reference>
<organism evidence="5 6">
    <name type="scientific">Hypholoma sublateritium (strain FD-334 SS-4)</name>
    <dbReference type="NCBI Taxonomy" id="945553"/>
    <lineage>
        <taxon>Eukaryota</taxon>
        <taxon>Fungi</taxon>
        <taxon>Dikarya</taxon>
        <taxon>Basidiomycota</taxon>
        <taxon>Agaricomycotina</taxon>
        <taxon>Agaricomycetes</taxon>
        <taxon>Agaricomycetidae</taxon>
        <taxon>Agaricales</taxon>
        <taxon>Agaricineae</taxon>
        <taxon>Strophariaceae</taxon>
        <taxon>Hypholoma</taxon>
    </lineage>
</organism>
<dbReference type="OMA" id="SCGFYSA"/>
<evidence type="ECO:0000256" key="1">
    <source>
        <dbReference type="ARBA" id="ARBA00006484"/>
    </source>
</evidence>